<accession>A0ABV9NGW9</accession>
<organism evidence="1 2">
    <name type="scientific">Glycocaulis abyssi</name>
    <dbReference type="NCBI Taxonomy" id="1433403"/>
    <lineage>
        <taxon>Bacteria</taxon>
        <taxon>Pseudomonadati</taxon>
        <taxon>Pseudomonadota</taxon>
        <taxon>Alphaproteobacteria</taxon>
        <taxon>Maricaulales</taxon>
        <taxon>Maricaulaceae</taxon>
        <taxon>Glycocaulis</taxon>
    </lineage>
</organism>
<dbReference type="EMBL" id="JBHSGQ010000016">
    <property type="protein sequence ID" value="MFC4726506.1"/>
    <property type="molecule type" value="Genomic_DNA"/>
</dbReference>
<dbReference type="Proteomes" id="UP001596024">
    <property type="component" value="Unassembled WGS sequence"/>
</dbReference>
<protein>
    <submittedName>
        <fullName evidence="1">Uncharacterized protein</fullName>
    </submittedName>
</protein>
<reference evidence="2" key="1">
    <citation type="journal article" date="2019" name="Int. J. Syst. Evol. Microbiol.">
        <title>The Global Catalogue of Microorganisms (GCM) 10K type strain sequencing project: providing services to taxonomists for standard genome sequencing and annotation.</title>
        <authorList>
            <consortium name="The Broad Institute Genomics Platform"/>
            <consortium name="The Broad Institute Genome Sequencing Center for Infectious Disease"/>
            <person name="Wu L."/>
            <person name="Ma J."/>
        </authorList>
    </citation>
    <scope>NUCLEOTIDE SEQUENCE [LARGE SCALE GENOMIC DNA]</scope>
    <source>
        <strain evidence="2">CCUG 62981</strain>
    </source>
</reference>
<evidence type="ECO:0000313" key="2">
    <source>
        <dbReference type="Proteomes" id="UP001596024"/>
    </source>
</evidence>
<proteinExistence type="predicted"/>
<gene>
    <name evidence="1" type="ORF">ACFPB0_14540</name>
</gene>
<evidence type="ECO:0000313" key="1">
    <source>
        <dbReference type="EMBL" id="MFC4726506.1"/>
    </source>
</evidence>
<keyword evidence="2" id="KW-1185">Reference proteome</keyword>
<dbReference type="RefSeq" id="WP_371394212.1">
    <property type="nucleotide sequence ID" value="NZ_CP163421.1"/>
</dbReference>
<comment type="caution">
    <text evidence="1">The sequence shown here is derived from an EMBL/GenBank/DDBJ whole genome shotgun (WGS) entry which is preliminary data.</text>
</comment>
<name>A0ABV9NGW9_9PROT</name>
<sequence>MSAAMAGLPLYRLVLIGSLLVACLLVAVPAWRLAGSTEAFIAARVLHASVEERVQGRCLGGVFDDVSLSALLGERWEGETSVVHASAASEDGPCRVHDLHLAVRTHAEGMERMLADLARPGPLWLHDLQCESREAGYFDCAVELEAHLEAAP</sequence>